<evidence type="ECO:0000256" key="1">
    <source>
        <dbReference type="ARBA" id="ARBA00022603"/>
    </source>
</evidence>
<evidence type="ECO:0000259" key="3">
    <source>
        <dbReference type="Pfam" id="PF13649"/>
    </source>
</evidence>
<protein>
    <submittedName>
        <fullName evidence="4">Methyltransferase family protein</fullName>
    </submittedName>
</protein>
<dbReference type="InterPro" id="IPR041698">
    <property type="entry name" value="Methyltransf_25"/>
</dbReference>
<keyword evidence="1 4" id="KW-0489">Methyltransferase</keyword>
<dbReference type="Pfam" id="PF13649">
    <property type="entry name" value="Methyltransf_25"/>
    <property type="match status" value="1"/>
</dbReference>
<proteinExistence type="predicted"/>
<reference evidence="4 5" key="1">
    <citation type="submission" date="2019-06" db="EMBL/GenBank/DDBJ databases">
        <title>Sequencing the genomes of 1000 actinobacteria strains.</title>
        <authorList>
            <person name="Klenk H.-P."/>
        </authorList>
    </citation>
    <scope>NUCLEOTIDE SEQUENCE [LARGE SCALE GENOMIC DNA]</scope>
    <source>
        <strain evidence="4 5">DSM 45301</strain>
    </source>
</reference>
<dbReference type="GO" id="GO:0032259">
    <property type="term" value="P:methylation"/>
    <property type="evidence" value="ECO:0007669"/>
    <property type="project" value="UniProtKB-KW"/>
</dbReference>
<keyword evidence="2 4" id="KW-0808">Transferase</keyword>
<gene>
    <name evidence="4" type="ORF">FB558_7093</name>
</gene>
<dbReference type="PANTHER" id="PTHR44942:SF4">
    <property type="entry name" value="METHYLTRANSFERASE TYPE 11 DOMAIN-CONTAINING PROTEIN"/>
    <property type="match status" value="1"/>
</dbReference>
<comment type="caution">
    <text evidence="4">The sequence shown here is derived from an EMBL/GenBank/DDBJ whole genome shotgun (WGS) entry which is preliminary data.</text>
</comment>
<sequence length="272" mass="28699">MAATPTSTTSTFRGPVAEHYARFRRGYPPAVVDELAGALGLDAGSRVLDVGCGTGQLTLPLAARVRAAVGVDVEADMLRLAHRAARDAGAGNVTWVLGADRDLGALAALTGAHAFDAATIGQALHWMDAPGLFAALHRLVRPGGGVAVVTNGEPQWLLDLAWSRALRGHLEHWLGRPLTARCGTDADSRRAYRDALVAAGFDRVQDLAVGYREELTFPQLVGSVYSAMSPETLPTGDARTTFEHGLRAALGDRETFAEDVRVSLLVGRSGSP</sequence>
<dbReference type="AlphaFoldDB" id="A0A543D401"/>
<dbReference type="InterPro" id="IPR029063">
    <property type="entry name" value="SAM-dependent_MTases_sf"/>
</dbReference>
<dbReference type="GO" id="GO:0008168">
    <property type="term" value="F:methyltransferase activity"/>
    <property type="evidence" value="ECO:0007669"/>
    <property type="project" value="UniProtKB-KW"/>
</dbReference>
<evidence type="ECO:0000256" key="2">
    <source>
        <dbReference type="ARBA" id="ARBA00022679"/>
    </source>
</evidence>
<dbReference type="InterPro" id="IPR051052">
    <property type="entry name" value="Diverse_substrate_MTase"/>
</dbReference>
<dbReference type="OrthoDB" id="9797252at2"/>
<dbReference type="PANTHER" id="PTHR44942">
    <property type="entry name" value="METHYLTRANSF_11 DOMAIN-CONTAINING PROTEIN"/>
    <property type="match status" value="1"/>
</dbReference>
<dbReference type="SUPFAM" id="SSF53335">
    <property type="entry name" value="S-adenosyl-L-methionine-dependent methyltransferases"/>
    <property type="match status" value="1"/>
</dbReference>
<dbReference type="Gene3D" id="3.40.50.150">
    <property type="entry name" value="Vaccinia Virus protein VP39"/>
    <property type="match status" value="1"/>
</dbReference>
<feature type="domain" description="Methyltransferase" evidence="3">
    <location>
        <begin position="47"/>
        <end position="144"/>
    </location>
</feature>
<dbReference type="RefSeq" id="WP_142061141.1">
    <property type="nucleotide sequence ID" value="NZ_VFPA01000005.1"/>
</dbReference>
<dbReference type="CDD" id="cd02440">
    <property type="entry name" value="AdoMet_MTases"/>
    <property type="match status" value="1"/>
</dbReference>
<name>A0A543D401_9PSEU</name>
<evidence type="ECO:0000313" key="4">
    <source>
        <dbReference type="EMBL" id="TQM04064.1"/>
    </source>
</evidence>
<dbReference type="Proteomes" id="UP000315677">
    <property type="component" value="Unassembled WGS sequence"/>
</dbReference>
<keyword evidence="5" id="KW-1185">Reference proteome</keyword>
<accession>A0A543D401</accession>
<evidence type="ECO:0000313" key="5">
    <source>
        <dbReference type="Proteomes" id="UP000315677"/>
    </source>
</evidence>
<dbReference type="EMBL" id="VFPA01000005">
    <property type="protein sequence ID" value="TQM04064.1"/>
    <property type="molecule type" value="Genomic_DNA"/>
</dbReference>
<organism evidence="4 5">
    <name type="scientific">Pseudonocardia kunmingensis</name>
    <dbReference type="NCBI Taxonomy" id="630975"/>
    <lineage>
        <taxon>Bacteria</taxon>
        <taxon>Bacillati</taxon>
        <taxon>Actinomycetota</taxon>
        <taxon>Actinomycetes</taxon>
        <taxon>Pseudonocardiales</taxon>
        <taxon>Pseudonocardiaceae</taxon>
        <taxon>Pseudonocardia</taxon>
    </lineage>
</organism>